<sequence length="144" mass="16292">MAATSGVLSTDEYAIVADLELIKEELQFYFEQFGLTEENIQNEHFLSVWKLIKCGDGLKSLLKQASVQQKEEQFSKIQKWQPVFGGNVSFATVSSTLSFLLMELFQLAQQVLDRRAVLPGQTVSVRSQAKILEPEMKKSLFVDL</sequence>
<dbReference type="Proteomes" id="UP000001307">
    <property type="component" value="Unassembled WGS sequence"/>
</dbReference>
<organism evidence="1">
    <name type="scientific">Oikopleura dioica</name>
    <name type="common">Tunicate</name>
    <dbReference type="NCBI Taxonomy" id="34765"/>
    <lineage>
        <taxon>Eukaryota</taxon>
        <taxon>Metazoa</taxon>
        <taxon>Chordata</taxon>
        <taxon>Tunicata</taxon>
        <taxon>Appendicularia</taxon>
        <taxon>Copelata</taxon>
        <taxon>Oikopleuridae</taxon>
        <taxon>Oikopleura</taxon>
    </lineage>
</organism>
<proteinExistence type="predicted"/>
<dbReference type="AlphaFoldDB" id="E4XFT2"/>
<reference evidence="1" key="1">
    <citation type="journal article" date="2010" name="Science">
        <title>Plasticity of animal genome architecture unmasked by rapid evolution of a pelagic tunicate.</title>
        <authorList>
            <person name="Denoeud F."/>
            <person name="Henriet S."/>
            <person name="Mungpakdee S."/>
            <person name="Aury J.M."/>
            <person name="Da Silva C."/>
            <person name="Brinkmann H."/>
            <person name="Mikhaleva J."/>
            <person name="Olsen L.C."/>
            <person name="Jubin C."/>
            <person name="Canestro C."/>
            <person name="Bouquet J.M."/>
            <person name="Danks G."/>
            <person name="Poulain J."/>
            <person name="Campsteijn C."/>
            <person name="Adamski M."/>
            <person name="Cross I."/>
            <person name="Yadetie F."/>
            <person name="Muffato M."/>
            <person name="Louis A."/>
            <person name="Butcher S."/>
            <person name="Tsagkogeorga G."/>
            <person name="Konrad A."/>
            <person name="Singh S."/>
            <person name="Jensen M.F."/>
            <person name="Cong E.H."/>
            <person name="Eikeseth-Otteraa H."/>
            <person name="Noel B."/>
            <person name="Anthouard V."/>
            <person name="Porcel B.M."/>
            <person name="Kachouri-Lafond R."/>
            <person name="Nishino A."/>
            <person name="Ugolini M."/>
            <person name="Chourrout P."/>
            <person name="Nishida H."/>
            <person name="Aasland R."/>
            <person name="Huzurbazar S."/>
            <person name="Westhof E."/>
            <person name="Delsuc F."/>
            <person name="Lehrach H."/>
            <person name="Reinhardt R."/>
            <person name="Weissenbach J."/>
            <person name="Roy S.W."/>
            <person name="Artiguenave F."/>
            <person name="Postlethwait J.H."/>
            <person name="Manak J.R."/>
            <person name="Thompson E.M."/>
            <person name="Jaillon O."/>
            <person name="Du Pasquier L."/>
            <person name="Boudinot P."/>
            <person name="Liberles D.A."/>
            <person name="Volff J.N."/>
            <person name="Philippe H."/>
            <person name="Lenhard B."/>
            <person name="Roest Crollius H."/>
            <person name="Wincker P."/>
            <person name="Chourrout D."/>
        </authorList>
    </citation>
    <scope>NUCLEOTIDE SEQUENCE [LARGE SCALE GENOMIC DNA]</scope>
</reference>
<dbReference type="InParanoid" id="E4XFT2"/>
<accession>E4XFT2</accession>
<dbReference type="EMBL" id="FN653046">
    <property type="protein sequence ID" value="CBY24471.1"/>
    <property type="molecule type" value="Genomic_DNA"/>
</dbReference>
<gene>
    <name evidence="1" type="ORF">GSOID_T00010335001</name>
</gene>
<keyword evidence="2" id="KW-1185">Reference proteome</keyword>
<protein>
    <submittedName>
        <fullName evidence="1">Uncharacterized protein</fullName>
    </submittedName>
</protein>
<evidence type="ECO:0000313" key="1">
    <source>
        <dbReference type="EMBL" id="CBY24471.1"/>
    </source>
</evidence>
<name>E4XFT2_OIKDI</name>
<evidence type="ECO:0000313" key="2">
    <source>
        <dbReference type="Proteomes" id="UP000001307"/>
    </source>
</evidence>